<keyword evidence="8" id="KW-0378">Hydrolase</keyword>
<dbReference type="SUPFAM" id="SSF53474">
    <property type="entry name" value="alpha/beta-Hydrolases"/>
    <property type="match status" value="1"/>
</dbReference>
<gene>
    <name evidence="8" type="ORF">BD311DRAFT_752334</name>
</gene>
<dbReference type="Gene3D" id="3.40.50.1820">
    <property type="entry name" value="alpha/beta hydrolase"/>
    <property type="match status" value="1"/>
</dbReference>
<accession>A0A4Q9MUT5</accession>
<organism evidence="8">
    <name type="scientific">Dichomitus squalens</name>
    <dbReference type="NCBI Taxonomy" id="114155"/>
    <lineage>
        <taxon>Eukaryota</taxon>
        <taxon>Fungi</taxon>
        <taxon>Dikarya</taxon>
        <taxon>Basidiomycota</taxon>
        <taxon>Agaricomycotina</taxon>
        <taxon>Agaricomycetes</taxon>
        <taxon>Polyporales</taxon>
        <taxon>Polyporaceae</taxon>
        <taxon>Dichomitus</taxon>
    </lineage>
</organism>
<proteinExistence type="inferred from homology"/>
<dbReference type="OrthoDB" id="426718at2759"/>
<comment type="catalytic activity">
    <reaction evidence="4">
        <text>a monoacylglycerol + H2O = glycerol + a fatty acid + H(+)</text>
        <dbReference type="Rhea" id="RHEA:15245"/>
        <dbReference type="ChEBI" id="CHEBI:15377"/>
        <dbReference type="ChEBI" id="CHEBI:15378"/>
        <dbReference type="ChEBI" id="CHEBI:17408"/>
        <dbReference type="ChEBI" id="CHEBI:17754"/>
        <dbReference type="ChEBI" id="CHEBI:28868"/>
    </reaction>
</comment>
<dbReference type="AlphaFoldDB" id="A0A4Q9MUT5"/>
<evidence type="ECO:0000256" key="6">
    <source>
        <dbReference type="SAM" id="SignalP"/>
    </source>
</evidence>
<dbReference type="GO" id="GO:0006629">
    <property type="term" value="P:lipid metabolic process"/>
    <property type="evidence" value="ECO:0007669"/>
    <property type="project" value="InterPro"/>
</dbReference>
<dbReference type="InterPro" id="IPR051218">
    <property type="entry name" value="Sec_MonoDiacylglyc_Lipase"/>
</dbReference>
<dbReference type="Pfam" id="PF01764">
    <property type="entry name" value="Lipase_3"/>
    <property type="match status" value="1"/>
</dbReference>
<evidence type="ECO:0000259" key="7">
    <source>
        <dbReference type="Pfam" id="PF01764"/>
    </source>
</evidence>
<dbReference type="InterPro" id="IPR029058">
    <property type="entry name" value="AB_hydrolase_fold"/>
</dbReference>
<comment type="catalytic activity">
    <reaction evidence="3">
        <text>a diacylglycerol + H2O = a monoacylglycerol + a fatty acid + H(+)</text>
        <dbReference type="Rhea" id="RHEA:32731"/>
        <dbReference type="ChEBI" id="CHEBI:15377"/>
        <dbReference type="ChEBI" id="CHEBI:15378"/>
        <dbReference type="ChEBI" id="CHEBI:17408"/>
        <dbReference type="ChEBI" id="CHEBI:18035"/>
        <dbReference type="ChEBI" id="CHEBI:28868"/>
    </reaction>
</comment>
<dbReference type="PANTHER" id="PTHR45856:SF25">
    <property type="entry name" value="FUNGAL LIPASE-LIKE DOMAIN-CONTAINING PROTEIN"/>
    <property type="match status" value="1"/>
</dbReference>
<feature type="signal peptide" evidence="6">
    <location>
        <begin position="1"/>
        <end position="19"/>
    </location>
</feature>
<evidence type="ECO:0000256" key="5">
    <source>
        <dbReference type="SAM" id="MobiDB-lite"/>
    </source>
</evidence>
<evidence type="ECO:0000256" key="3">
    <source>
        <dbReference type="ARBA" id="ARBA00047591"/>
    </source>
</evidence>
<keyword evidence="6" id="KW-0732">Signal</keyword>
<dbReference type="EMBL" id="ML143398">
    <property type="protein sequence ID" value="TBU31720.1"/>
    <property type="molecule type" value="Genomic_DNA"/>
</dbReference>
<reference evidence="8" key="1">
    <citation type="submission" date="2019-01" db="EMBL/GenBank/DDBJ databases">
        <title>Draft genome sequences of three monokaryotic isolates of the white-rot basidiomycete fungus Dichomitus squalens.</title>
        <authorList>
            <consortium name="DOE Joint Genome Institute"/>
            <person name="Lopez S.C."/>
            <person name="Andreopoulos B."/>
            <person name="Pangilinan J."/>
            <person name="Lipzen A."/>
            <person name="Riley R."/>
            <person name="Ahrendt S."/>
            <person name="Ng V."/>
            <person name="Barry K."/>
            <person name="Daum C."/>
            <person name="Grigoriev I.V."/>
            <person name="Hilden K.S."/>
            <person name="Makela M.R."/>
            <person name="de Vries R.P."/>
        </authorList>
    </citation>
    <scope>NUCLEOTIDE SEQUENCE [LARGE SCALE GENOMIC DNA]</scope>
    <source>
        <strain evidence="8">OM18370.1</strain>
    </source>
</reference>
<dbReference type="CDD" id="cd00519">
    <property type="entry name" value="Lipase_3"/>
    <property type="match status" value="1"/>
</dbReference>
<evidence type="ECO:0000313" key="8">
    <source>
        <dbReference type="EMBL" id="TBU31720.1"/>
    </source>
</evidence>
<protein>
    <submittedName>
        <fullName evidence="8">Alpha/beta-hydrolase</fullName>
    </submittedName>
</protein>
<dbReference type="Proteomes" id="UP000292957">
    <property type="component" value="Unassembled WGS sequence"/>
</dbReference>
<evidence type="ECO:0000256" key="2">
    <source>
        <dbReference type="ARBA" id="ARBA00043996"/>
    </source>
</evidence>
<dbReference type="GO" id="GO:0016787">
    <property type="term" value="F:hydrolase activity"/>
    <property type="evidence" value="ECO:0007669"/>
    <property type="project" value="UniProtKB-KW"/>
</dbReference>
<feature type="domain" description="Fungal lipase-type" evidence="7">
    <location>
        <begin position="114"/>
        <end position="256"/>
    </location>
</feature>
<evidence type="ECO:0000256" key="1">
    <source>
        <dbReference type="ARBA" id="ARBA00023157"/>
    </source>
</evidence>
<name>A0A4Q9MUT5_9APHY</name>
<sequence>MRALAVGLLLAAAVQLASAAPTPIPTPEPFSGMNAGTGDSTPIPVSEEDITSQLVRPALFARAVYCSSPVVETWSCGEPCDALGSNVKVLVAGGDDEKIPNFFVAYDQDKDTVVVAHQGTEPKNFLSDLNDLEIVQVGANTTLLPGAGDDVKLHDGFAATQGRTADLVLSTVQSALDSTGSKQLQVIGHSLGAAIASIDGVMLKMKLDPSIAITTTVFGLPRVGNQAWADLVDSTLGSSFTHVTNQNDPVPRVPPQFLGFQHPSNEVHISAVDPTGNNATATFCPGQENDQCADSNNILDASVTNHRGPYFANISMGNRFCPL</sequence>
<dbReference type="InterPro" id="IPR002921">
    <property type="entry name" value="Fungal_lipase-type"/>
</dbReference>
<feature type="chain" id="PRO_5020886518" evidence="6">
    <location>
        <begin position="20"/>
        <end position="323"/>
    </location>
</feature>
<comment type="similarity">
    <text evidence="2">Belongs to the AB hydrolase superfamily. Lipase family. Class 3 subfamily.</text>
</comment>
<dbReference type="PANTHER" id="PTHR45856">
    <property type="entry name" value="ALPHA/BETA-HYDROLASES SUPERFAMILY PROTEIN"/>
    <property type="match status" value="1"/>
</dbReference>
<evidence type="ECO:0000256" key="4">
    <source>
        <dbReference type="ARBA" id="ARBA00048461"/>
    </source>
</evidence>
<keyword evidence="1" id="KW-1015">Disulfide bond</keyword>
<feature type="region of interest" description="Disordered" evidence="5">
    <location>
        <begin position="25"/>
        <end position="44"/>
    </location>
</feature>